<comment type="caution">
    <text evidence="9">The sequence shown here is derived from an EMBL/GenBank/DDBJ whole genome shotgun (WGS) entry which is preliminary data.</text>
</comment>
<evidence type="ECO:0000313" key="9">
    <source>
        <dbReference type="EMBL" id="KAK6619388.1"/>
    </source>
</evidence>
<feature type="DNA-binding region" description="Homeobox" evidence="6">
    <location>
        <begin position="60"/>
        <end position="122"/>
    </location>
</feature>
<proteinExistence type="inferred from homology"/>
<evidence type="ECO:0000256" key="5">
    <source>
        <dbReference type="ARBA" id="ARBA00023242"/>
    </source>
</evidence>
<name>A0ABR1AHE4_POLSC</name>
<evidence type="ECO:0000313" key="10">
    <source>
        <dbReference type="Proteomes" id="UP001359485"/>
    </source>
</evidence>
<feature type="region of interest" description="Disordered" evidence="7">
    <location>
        <begin position="1"/>
        <end position="57"/>
    </location>
</feature>
<comment type="subcellular location">
    <subcellularLocation>
        <location evidence="1 6">Nucleus</location>
    </subcellularLocation>
</comment>
<evidence type="ECO:0000256" key="3">
    <source>
        <dbReference type="ARBA" id="ARBA00023125"/>
    </source>
</evidence>
<feature type="domain" description="Homeobox" evidence="8">
    <location>
        <begin position="58"/>
        <end position="121"/>
    </location>
</feature>
<dbReference type="InterPro" id="IPR001356">
    <property type="entry name" value="HD"/>
</dbReference>
<evidence type="ECO:0000256" key="7">
    <source>
        <dbReference type="SAM" id="MobiDB-lite"/>
    </source>
</evidence>
<protein>
    <recommendedName>
        <fullName evidence="8">Homeobox domain-containing protein</fullName>
    </recommendedName>
</protein>
<dbReference type="SUPFAM" id="SSF46689">
    <property type="entry name" value="Homeodomain-like"/>
    <property type="match status" value="1"/>
</dbReference>
<organism evidence="9 10">
    <name type="scientific">Polyplax serrata</name>
    <name type="common">Common mouse louse</name>
    <dbReference type="NCBI Taxonomy" id="468196"/>
    <lineage>
        <taxon>Eukaryota</taxon>
        <taxon>Metazoa</taxon>
        <taxon>Ecdysozoa</taxon>
        <taxon>Arthropoda</taxon>
        <taxon>Hexapoda</taxon>
        <taxon>Insecta</taxon>
        <taxon>Pterygota</taxon>
        <taxon>Neoptera</taxon>
        <taxon>Paraneoptera</taxon>
        <taxon>Psocodea</taxon>
        <taxon>Troctomorpha</taxon>
        <taxon>Phthiraptera</taxon>
        <taxon>Anoplura</taxon>
        <taxon>Polyplacidae</taxon>
        <taxon>Polyplax</taxon>
    </lineage>
</organism>
<dbReference type="SMART" id="SM00389">
    <property type="entry name" value="HOX"/>
    <property type="match status" value="1"/>
</dbReference>
<dbReference type="InterPro" id="IPR009057">
    <property type="entry name" value="Homeodomain-like_sf"/>
</dbReference>
<dbReference type="Pfam" id="PF05920">
    <property type="entry name" value="Homeobox_KN"/>
    <property type="match status" value="1"/>
</dbReference>
<feature type="compositionally biased region" description="Basic and acidic residues" evidence="7">
    <location>
        <begin position="31"/>
        <end position="42"/>
    </location>
</feature>
<feature type="compositionally biased region" description="Basic residues" evidence="7">
    <location>
        <begin position="235"/>
        <end position="257"/>
    </location>
</feature>
<dbReference type="Proteomes" id="UP001359485">
    <property type="component" value="Unassembled WGS sequence"/>
</dbReference>
<evidence type="ECO:0000256" key="4">
    <source>
        <dbReference type="ARBA" id="ARBA00023155"/>
    </source>
</evidence>
<dbReference type="CDD" id="cd00086">
    <property type="entry name" value="homeodomain"/>
    <property type="match status" value="1"/>
</dbReference>
<evidence type="ECO:0000256" key="2">
    <source>
        <dbReference type="ARBA" id="ARBA00008446"/>
    </source>
</evidence>
<reference evidence="9 10" key="1">
    <citation type="submission" date="2023-09" db="EMBL/GenBank/DDBJ databases">
        <title>Genomes of two closely related lineages of the louse Polyplax serrata with different host specificities.</title>
        <authorList>
            <person name="Martinu J."/>
            <person name="Tarabai H."/>
            <person name="Stefka J."/>
            <person name="Hypsa V."/>
        </authorList>
    </citation>
    <scope>NUCLEOTIDE SEQUENCE [LARGE SCALE GENOMIC DNA]</scope>
    <source>
        <strain evidence="9">98ZLc_SE</strain>
    </source>
</reference>
<dbReference type="Gene3D" id="1.10.10.60">
    <property type="entry name" value="Homeodomain-like"/>
    <property type="match status" value="1"/>
</dbReference>
<dbReference type="PROSITE" id="PS50071">
    <property type="entry name" value="HOMEOBOX_2"/>
    <property type="match status" value="1"/>
</dbReference>
<dbReference type="InterPro" id="IPR008422">
    <property type="entry name" value="KN_HD"/>
</dbReference>
<evidence type="ECO:0000256" key="1">
    <source>
        <dbReference type="ARBA" id="ARBA00004123"/>
    </source>
</evidence>
<evidence type="ECO:0000256" key="6">
    <source>
        <dbReference type="PROSITE-ProRule" id="PRU00108"/>
    </source>
</evidence>
<accession>A0ABR1AHE4</accession>
<dbReference type="PANTHER" id="PTHR11211:SF3">
    <property type="entry name" value="HOMEOBOX PROTEIN MOHAWK"/>
    <property type="match status" value="1"/>
</dbReference>
<dbReference type="EMBL" id="JAWJWF010000049">
    <property type="protein sequence ID" value="KAK6619388.1"/>
    <property type="molecule type" value="Genomic_DNA"/>
</dbReference>
<keyword evidence="5 6" id="KW-0539">Nucleus</keyword>
<keyword evidence="10" id="KW-1185">Reference proteome</keyword>
<keyword evidence="4 6" id="KW-0371">Homeobox</keyword>
<dbReference type="PANTHER" id="PTHR11211">
    <property type="entry name" value="IROQUOIS-CLASS HOMEODOMAIN PROTEIN IRX"/>
    <property type="match status" value="1"/>
</dbReference>
<gene>
    <name evidence="9" type="ORF">RUM44_003770</name>
</gene>
<comment type="similarity">
    <text evidence="2">Belongs to the TALE/IRO homeobox family.</text>
</comment>
<keyword evidence="3 6" id="KW-0238">DNA-binding</keyword>
<feature type="region of interest" description="Disordered" evidence="7">
    <location>
        <begin position="232"/>
        <end position="257"/>
    </location>
</feature>
<evidence type="ECO:0000259" key="8">
    <source>
        <dbReference type="PROSITE" id="PS50071"/>
    </source>
</evidence>
<sequence length="349" mass="40590">MVPMTRVDDIFTVSHVPHERTSSNGMEQSEEIDKSEASKVNKSEGPILRSRQQKRSFHERRPVKRLFTPDIKRHLKSWLIRRRENPYPNREEKAELAIETGLTYIQICNWFANWRRKLKNSDKHANEFTWTHLIKGYNDQALGNVELLSISSDDSIWEEPDVEPSKRYDAVVTTISSTKNKSADHSYSSVQDEPSKVKMQSEQSIDYLHQCFQISSTTDFVTEPAKLGQTEKKCKSTRKTRGVRDKTVKKRTDKKVKKPIRDDNWNYRKMRDDFQEDRTRVTCSITGEDAHLLSPCKKKGSFFRPVSRVHLHKKREEIGNFQNNTSSHGKEELDAAEALTFLSRASTTK</sequence>